<keyword evidence="1" id="KW-0812">Transmembrane</keyword>
<reference evidence="2" key="1">
    <citation type="journal article" date="2014" name="Front. Microbiol.">
        <title>High frequency of phylogenetically diverse reductive dehalogenase-homologous genes in deep subseafloor sedimentary metagenomes.</title>
        <authorList>
            <person name="Kawai M."/>
            <person name="Futagami T."/>
            <person name="Toyoda A."/>
            <person name="Takaki Y."/>
            <person name="Nishi S."/>
            <person name="Hori S."/>
            <person name="Arai W."/>
            <person name="Tsubouchi T."/>
            <person name="Morono Y."/>
            <person name="Uchiyama I."/>
            <person name="Ito T."/>
            <person name="Fujiyama A."/>
            <person name="Inagaki F."/>
            <person name="Takami H."/>
        </authorList>
    </citation>
    <scope>NUCLEOTIDE SEQUENCE</scope>
    <source>
        <strain evidence="2">Expedition CK06-06</strain>
    </source>
</reference>
<sequence length="55" mass="6060">MNSKENSELKKIAKSVMVINGEVGVLQNDMKWVKRVIFYIAGIVSVGVGKSLFFG</sequence>
<dbReference type="AlphaFoldDB" id="X0SPP4"/>
<proteinExistence type="predicted"/>
<protein>
    <submittedName>
        <fullName evidence="2">Uncharacterized protein</fullName>
    </submittedName>
</protein>
<keyword evidence="1" id="KW-1133">Transmembrane helix</keyword>
<comment type="caution">
    <text evidence="2">The sequence shown here is derived from an EMBL/GenBank/DDBJ whole genome shotgun (WGS) entry which is preliminary data.</text>
</comment>
<dbReference type="EMBL" id="BARS01003118">
    <property type="protein sequence ID" value="GAF77852.1"/>
    <property type="molecule type" value="Genomic_DNA"/>
</dbReference>
<gene>
    <name evidence="2" type="ORF">S01H1_06009</name>
</gene>
<keyword evidence="1" id="KW-0472">Membrane</keyword>
<evidence type="ECO:0000313" key="2">
    <source>
        <dbReference type="EMBL" id="GAF77852.1"/>
    </source>
</evidence>
<organism evidence="2">
    <name type="scientific">marine sediment metagenome</name>
    <dbReference type="NCBI Taxonomy" id="412755"/>
    <lineage>
        <taxon>unclassified sequences</taxon>
        <taxon>metagenomes</taxon>
        <taxon>ecological metagenomes</taxon>
    </lineage>
</organism>
<evidence type="ECO:0000256" key="1">
    <source>
        <dbReference type="SAM" id="Phobius"/>
    </source>
</evidence>
<feature type="transmembrane region" description="Helical" evidence="1">
    <location>
        <begin position="36"/>
        <end position="54"/>
    </location>
</feature>
<accession>X0SPP4</accession>
<name>X0SPP4_9ZZZZ</name>